<name>C4JRC1_UNCRE</name>
<evidence type="ECO:0000313" key="1">
    <source>
        <dbReference type="EMBL" id="EEP80168.1"/>
    </source>
</evidence>
<sequence>MPQLQFTPWKERSQLVAVRDQFYPPLDYNGPDMRPQASALVWVWKIRGNLPHAVEATALLTDAILHDDASKNSIFSIRATYSSAFCRFVTGLVDSKLHGRKQTMYQKAMTLGVPASFVELRHEATHRELPSLAVLRDAARRSLDWLWEFYWAKIDYGGSAPLGSSETTERALSDIISATLQSLLAKRSGQDGGGKDQSSRLSVRELAMICERESDGSGLVARGLLQSGVLIPQDRSFGDSMDRAFSTWDEHIKQICRHHTPFLTQFVENMVDVLIHSPSSDADNQPYQEGVYAWLQHILQSSSWALLRRELLVLSYAQADCRDGDGHWRRQLNSLMESYQDGLEATLEMKGMAPRAAEIESELASDIEGLQDYGWSMERRRTFKPIGLV</sequence>
<accession>C4JRC1</accession>
<dbReference type="GO" id="GO:0000470">
    <property type="term" value="P:maturation of LSU-rRNA"/>
    <property type="evidence" value="ECO:0007669"/>
    <property type="project" value="TreeGrafter"/>
</dbReference>
<dbReference type="PANTHER" id="PTHR15002">
    <property type="entry name" value="RIBOSOMAL BIOGENESIS PROTEIN LAS1L"/>
    <property type="match status" value="1"/>
</dbReference>
<dbReference type="HOGENOM" id="CLU_019519_0_0_1"/>
<dbReference type="eggNOG" id="KOG2425">
    <property type="taxonomic scope" value="Eukaryota"/>
</dbReference>
<dbReference type="GO" id="GO:0000460">
    <property type="term" value="P:maturation of 5.8S rRNA"/>
    <property type="evidence" value="ECO:0007669"/>
    <property type="project" value="TreeGrafter"/>
</dbReference>
<dbReference type="Proteomes" id="UP000002058">
    <property type="component" value="Unassembled WGS sequence"/>
</dbReference>
<dbReference type="InterPro" id="IPR007174">
    <property type="entry name" value="Las1"/>
</dbReference>
<dbReference type="KEGG" id="ure:UREG_05010"/>
<dbReference type="AlphaFoldDB" id="C4JRC1"/>
<dbReference type="RefSeq" id="XP_002584321.1">
    <property type="nucleotide sequence ID" value="XM_002584275.1"/>
</dbReference>
<dbReference type="Pfam" id="PF04031">
    <property type="entry name" value="Las1"/>
    <property type="match status" value="1"/>
</dbReference>
<dbReference type="GO" id="GO:0090730">
    <property type="term" value="C:Las1 complex"/>
    <property type="evidence" value="ECO:0007669"/>
    <property type="project" value="InterPro"/>
</dbReference>
<protein>
    <recommendedName>
        <fullName evidence="3">Cell morphogenesis protein Las1</fullName>
    </recommendedName>
</protein>
<dbReference type="InParanoid" id="C4JRC1"/>
<dbReference type="STRING" id="336963.C4JRC1"/>
<evidence type="ECO:0008006" key="3">
    <source>
        <dbReference type="Google" id="ProtNLM"/>
    </source>
</evidence>
<dbReference type="OrthoDB" id="515692at2759"/>
<dbReference type="GeneID" id="8443320"/>
<dbReference type="VEuPathDB" id="FungiDB:UREG_05010"/>
<dbReference type="PANTHER" id="PTHR15002:SF0">
    <property type="entry name" value="RIBOSOMAL BIOGENESIS PROTEIN LAS1L"/>
    <property type="match status" value="1"/>
</dbReference>
<gene>
    <name evidence="1" type="ORF">UREG_05010</name>
</gene>
<dbReference type="GO" id="GO:0004519">
    <property type="term" value="F:endonuclease activity"/>
    <property type="evidence" value="ECO:0007669"/>
    <property type="project" value="InterPro"/>
</dbReference>
<dbReference type="EMBL" id="CH476617">
    <property type="protein sequence ID" value="EEP80168.1"/>
    <property type="molecule type" value="Genomic_DNA"/>
</dbReference>
<reference evidence="2" key="1">
    <citation type="journal article" date="2009" name="Genome Res.">
        <title>Comparative genomic analyses of the human fungal pathogens Coccidioides and their relatives.</title>
        <authorList>
            <person name="Sharpton T.J."/>
            <person name="Stajich J.E."/>
            <person name="Rounsley S.D."/>
            <person name="Gardner M.J."/>
            <person name="Wortman J.R."/>
            <person name="Jordar V.S."/>
            <person name="Maiti R."/>
            <person name="Kodira C.D."/>
            <person name="Neafsey D.E."/>
            <person name="Zeng Q."/>
            <person name="Hung C.-Y."/>
            <person name="McMahan C."/>
            <person name="Muszewska A."/>
            <person name="Grynberg M."/>
            <person name="Mandel M.A."/>
            <person name="Kellner E.M."/>
            <person name="Barker B.M."/>
            <person name="Galgiani J.N."/>
            <person name="Orbach M.J."/>
            <person name="Kirkland T.N."/>
            <person name="Cole G.T."/>
            <person name="Henn M.R."/>
            <person name="Birren B.W."/>
            <person name="Taylor J.W."/>
        </authorList>
    </citation>
    <scope>NUCLEOTIDE SEQUENCE [LARGE SCALE GENOMIC DNA]</scope>
    <source>
        <strain evidence="2">UAMH 1704</strain>
    </source>
</reference>
<keyword evidence="2" id="KW-1185">Reference proteome</keyword>
<dbReference type="GO" id="GO:0030687">
    <property type="term" value="C:preribosome, large subunit precursor"/>
    <property type="evidence" value="ECO:0007669"/>
    <property type="project" value="TreeGrafter"/>
</dbReference>
<proteinExistence type="predicted"/>
<organism evidence="1 2">
    <name type="scientific">Uncinocarpus reesii (strain UAMH 1704)</name>
    <dbReference type="NCBI Taxonomy" id="336963"/>
    <lineage>
        <taxon>Eukaryota</taxon>
        <taxon>Fungi</taxon>
        <taxon>Dikarya</taxon>
        <taxon>Ascomycota</taxon>
        <taxon>Pezizomycotina</taxon>
        <taxon>Eurotiomycetes</taxon>
        <taxon>Eurotiomycetidae</taxon>
        <taxon>Onygenales</taxon>
        <taxon>Onygenaceae</taxon>
        <taxon>Uncinocarpus</taxon>
    </lineage>
</organism>
<evidence type="ECO:0000313" key="2">
    <source>
        <dbReference type="Proteomes" id="UP000002058"/>
    </source>
</evidence>
<dbReference type="OMA" id="NYGWDFG"/>